<dbReference type="Pfam" id="PF12697">
    <property type="entry name" value="Abhydrolase_6"/>
    <property type="match status" value="1"/>
</dbReference>
<dbReference type="PANTHER" id="PTHR43798:SF31">
    <property type="entry name" value="AB HYDROLASE SUPERFAMILY PROTEIN YCLE"/>
    <property type="match status" value="1"/>
</dbReference>
<dbReference type="Gene3D" id="3.40.50.1820">
    <property type="entry name" value="alpha/beta hydrolase"/>
    <property type="match status" value="1"/>
</dbReference>
<dbReference type="GO" id="GO:0016787">
    <property type="term" value="F:hydrolase activity"/>
    <property type="evidence" value="ECO:0007669"/>
    <property type="project" value="UniProtKB-KW"/>
</dbReference>
<dbReference type="EMBL" id="JBEDNQ010000001">
    <property type="protein sequence ID" value="MEQ3549471.1"/>
    <property type="molecule type" value="Genomic_DNA"/>
</dbReference>
<reference evidence="3 4" key="1">
    <citation type="submission" date="2024-03" db="EMBL/GenBank/DDBJ databases">
        <title>Draft genome sequence of Pseudonocardia nematodicida JCM 31783.</title>
        <authorList>
            <person name="Butdee W."/>
            <person name="Duangmal K."/>
        </authorList>
    </citation>
    <scope>NUCLEOTIDE SEQUENCE [LARGE SCALE GENOMIC DNA]</scope>
    <source>
        <strain evidence="3 4">JCM 31783</strain>
    </source>
</reference>
<evidence type="ECO:0000259" key="2">
    <source>
        <dbReference type="Pfam" id="PF12697"/>
    </source>
</evidence>
<evidence type="ECO:0000313" key="3">
    <source>
        <dbReference type="EMBL" id="MEQ3549471.1"/>
    </source>
</evidence>
<dbReference type="InterPro" id="IPR050266">
    <property type="entry name" value="AB_hydrolase_sf"/>
</dbReference>
<keyword evidence="4" id="KW-1185">Reference proteome</keyword>
<protein>
    <submittedName>
        <fullName evidence="3">Alpha/beta hydrolase</fullName>
    </submittedName>
</protein>
<dbReference type="InterPro" id="IPR000073">
    <property type="entry name" value="AB_hydrolase_1"/>
</dbReference>
<sequence length="265" mass="28773">MPVPTDPAPPLRHLDVSGARLAFWDTGGDGPVVLFLHARSGSHRSWPYQCRELVRAGLRVVAYSRRGHQGSCHETVGYGTDDLVALLDEIGVERAHLVGHAAGGVWALDAALARPDRAAGLVLANTTFGLREPEFHAATEQLRPPGFEELPATFRELGPNYRSADPDGVRAWSAIERDALTGTFFFQGFRSPMTWSALESLAVPTLLVSTDADLYMTPHLVSRVAERIRGARHVTIAAAGHCPHWERPTEFNAAIIAHALDAVVP</sequence>
<comment type="caution">
    <text evidence="3">The sequence shown here is derived from an EMBL/GenBank/DDBJ whole genome shotgun (WGS) entry which is preliminary data.</text>
</comment>
<evidence type="ECO:0000256" key="1">
    <source>
        <dbReference type="ARBA" id="ARBA00022801"/>
    </source>
</evidence>
<feature type="domain" description="AB hydrolase-1" evidence="2">
    <location>
        <begin position="33"/>
        <end position="254"/>
    </location>
</feature>
<dbReference type="SUPFAM" id="SSF53474">
    <property type="entry name" value="alpha/beta-Hydrolases"/>
    <property type="match status" value="1"/>
</dbReference>
<dbReference type="InterPro" id="IPR029058">
    <property type="entry name" value="AB_hydrolase_fold"/>
</dbReference>
<proteinExistence type="predicted"/>
<accession>A0ABV1K5S6</accession>
<dbReference type="Proteomes" id="UP001494902">
    <property type="component" value="Unassembled WGS sequence"/>
</dbReference>
<gene>
    <name evidence="3" type="ORF">WIS52_03220</name>
</gene>
<dbReference type="RefSeq" id="WP_349296544.1">
    <property type="nucleotide sequence ID" value="NZ_JBEDNQ010000001.1"/>
</dbReference>
<name>A0ABV1K5S6_9PSEU</name>
<keyword evidence="1 3" id="KW-0378">Hydrolase</keyword>
<dbReference type="PANTHER" id="PTHR43798">
    <property type="entry name" value="MONOACYLGLYCEROL LIPASE"/>
    <property type="match status" value="1"/>
</dbReference>
<evidence type="ECO:0000313" key="4">
    <source>
        <dbReference type="Proteomes" id="UP001494902"/>
    </source>
</evidence>
<organism evidence="3 4">
    <name type="scientific">Pseudonocardia nematodicida</name>
    <dbReference type="NCBI Taxonomy" id="1206997"/>
    <lineage>
        <taxon>Bacteria</taxon>
        <taxon>Bacillati</taxon>
        <taxon>Actinomycetota</taxon>
        <taxon>Actinomycetes</taxon>
        <taxon>Pseudonocardiales</taxon>
        <taxon>Pseudonocardiaceae</taxon>
        <taxon>Pseudonocardia</taxon>
    </lineage>
</organism>